<dbReference type="PANTHER" id="PTHR43133:SF8">
    <property type="entry name" value="RNA POLYMERASE SIGMA FACTOR HI_1459-RELATED"/>
    <property type="match status" value="1"/>
</dbReference>
<evidence type="ECO:0000259" key="6">
    <source>
        <dbReference type="Pfam" id="PF04542"/>
    </source>
</evidence>
<dbReference type="RefSeq" id="WP_185720500.1">
    <property type="nucleotide sequence ID" value="NZ_BAAAWI010000001.1"/>
</dbReference>
<evidence type="ECO:0000256" key="1">
    <source>
        <dbReference type="ARBA" id="ARBA00010641"/>
    </source>
</evidence>
<dbReference type="InterPro" id="IPR007627">
    <property type="entry name" value="RNA_pol_sigma70_r2"/>
</dbReference>
<dbReference type="KEGG" id="ppel:H6H00_06940"/>
<evidence type="ECO:0000313" key="8">
    <source>
        <dbReference type="Proteomes" id="UP000515728"/>
    </source>
</evidence>
<dbReference type="GO" id="GO:0016987">
    <property type="term" value="F:sigma factor activity"/>
    <property type="evidence" value="ECO:0007669"/>
    <property type="project" value="UniProtKB-KW"/>
</dbReference>
<reference evidence="7 8" key="1">
    <citation type="submission" date="2020-08" db="EMBL/GenBank/DDBJ databases">
        <authorList>
            <person name="Mo P."/>
        </authorList>
    </citation>
    <scope>NUCLEOTIDE SEQUENCE [LARGE SCALE GENOMIC DNA]</scope>
    <source>
        <strain evidence="7 8">CGMCC 4.1532</strain>
    </source>
</reference>
<dbReference type="InterPro" id="IPR013325">
    <property type="entry name" value="RNA_pol_sigma_r2"/>
</dbReference>
<evidence type="ECO:0000256" key="3">
    <source>
        <dbReference type="ARBA" id="ARBA00023082"/>
    </source>
</evidence>
<dbReference type="SUPFAM" id="SSF88659">
    <property type="entry name" value="Sigma3 and sigma4 domains of RNA polymerase sigma factors"/>
    <property type="match status" value="1"/>
</dbReference>
<keyword evidence="3" id="KW-0731">Sigma factor</keyword>
<keyword evidence="5" id="KW-0804">Transcription</keyword>
<evidence type="ECO:0000256" key="2">
    <source>
        <dbReference type="ARBA" id="ARBA00023015"/>
    </source>
</evidence>
<dbReference type="AlphaFoldDB" id="A0A7G7MLL2"/>
<organism evidence="7 8">
    <name type="scientific">Pseudonocardia petroleophila</name>
    <dbReference type="NCBI Taxonomy" id="37331"/>
    <lineage>
        <taxon>Bacteria</taxon>
        <taxon>Bacillati</taxon>
        <taxon>Actinomycetota</taxon>
        <taxon>Actinomycetes</taxon>
        <taxon>Pseudonocardiales</taxon>
        <taxon>Pseudonocardiaceae</taxon>
        <taxon>Pseudonocardia</taxon>
    </lineage>
</organism>
<evidence type="ECO:0000256" key="5">
    <source>
        <dbReference type="ARBA" id="ARBA00023163"/>
    </source>
</evidence>
<dbReference type="Pfam" id="PF04542">
    <property type="entry name" value="Sigma70_r2"/>
    <property type="match status" value="1"/>
</dbReference>
<protein>
    <submittedName>
        <fullName evidence="7">Sigma-70 family RNA polymerase sigma factor</fullName>
    </submittedName>
</protein>
<dbReference type="InterPro" id="IPR013324">
    <property type="entry name" value="RNA_pol_sigma_r3/r4-like"/>
</dbReference>
<dbReference type="EMBL" id="CP060131">
    <property type="protein sequence ID" value="QNG53673.1"/>
    <property type="molecule type" value="Genomic_DNA"/>
</dbReference>
<gene>
    <name evidence="7" type="ORF">H6H00_06940</name>
</gene>
<name>A0A7G7MLL2_9PSEU</name>
<dbReference type="InterPro" id="IPR039425">
    <property type="entry name" value="RNA_pol_sigma-70-like"/>
</dbReference>
<dbReference type="PANTHER" id="PTHR43133">
    <property type="entry name" value="RNA POLYMERASE ECF-TYPE SIGMA FACTO"/>
    <property type="match status" value="1"/>
</dbReference>
<sequence length="184" mass="19914">MTAEEPADLLRRVAAGCPGAWEDLIRRYGSLVRARTTAYRLQEADAHDVAQTTWLRLAENLDRIHTPGHLAGWLAAVAAHECQRVARDRTRVVVSDDAALPAPEWESGPEQAAVDGDVRRAVAGAIAGLPPRRRALLAALFAEDRRPYAQIAHDLGVPVGSLGPTRARLLRVLRRTLADSGIAA</sequence>
<dbReference type="Proteomes" id="UP000515728">
    <property type="component" value="Chromosome"/>
</dbReference>
<proteinExistence type="inferred from homology"/>
<keyword evidence="4" id="KW-0238">DNA-binding</keyword>
<dbReference type="InterPro" id="IPR014284">
    <property type="entry name" value="RNA_pol_sigma-70_dom"/>
</dbReference>
<accession>A0A7G7MLL2</accession>
<comment type="similarity">
    <text evidence="1">Belongs to the sigma-70 factor family. ECF subfamily.</text>
</comment>
<dbReference type="NCBIfam" id="TIGR02937">
    <property type="entry name" value="sigma70-ECF"/>
    <property type="match status" value="1"/>
</dbReference>
<dbReference type="Gene3D" id="1.10.10.10">
    <property type="entry name" value="Winged helix-like DNA-binding domain superfamily/Winged helix DNA-binding domain"/>
    <property type="match status" value="1"/>
</dbReference>
<dbReference type="InterPro" id="IPR036388">
    <property type="entry name" value="WH-like_DNA-bd_sf"/>
</dbReference>
<dbReference type="GO" id="GO:0006352">
    <property type="term" value="P:DNA-templated transcription initiation"/>
    <property type="evidence" value="ECO:0007669"/>
    <property type="project" value="InterPro"/>
</dbReference>
<dbReference type="GO" id="GO:0003677">
    <property type="term" value="F:DNA binding"/>
    <property type="evidence" value="ECO:0007669"/>
    <property type="project" value="UniProtKB-KW"/>
</dbReference>
<evidence type="ECO:0000313" key="7">
    <source>
        <dbReference type="EMBL" id="QNG53673.1"/>
    </source>
</evidence>
<feature type="domain" description="RNA polymerase sigma-70 region 2" evidence="6">
    <location>
        <begin position="24"/>
        <end position="91"/>
    </location>
</feature>
<dbReference type="SUPFAM" id="SSF88946">
    <property type="entry name" value="Sigma2 domain of RNA polymerase sigma factors"/>
    <property type="match status" value="1"/>
</dbReference>
<keyword evidence="8" id="KW-1185">Reference proteome</keyword>
<keyword evidence="2" id="KW-0805">Transcription regulation</keyword>
<evidence type="ECO:0000256" key="4">
    <source>
        <dbReference type="ARBA" id="ARBA00023125"/>
    </source>
</evidence>
<dbReference type="Gene3D" id="1.10.1740.10">
    <property type="match status" value="1"/>
</dbReference>